<dbReference type="RefSeq" id="WP_085545483.1">
    <property type="nucleotide sequence ID" value="NZ_FXBB01000041.1"/>
</dbReference>
<feature type="transmembrane region" description="Helical" evidence="6">
    <location>
        <begin position="371"/>
        <end position="389"/>
    </location>
</feature>
<feature type="transmembrane region" description="Helical" evidence="6">
    <location>
        <begin position="179"/>
        <end position="199"/>
    </location>
</feature>
<feature type="transmembrane region" description="Helical" evidence="6">
    <location>
        <begin position="133"/>
        <end position="159"/>
    </location>
</feature>
<evidence type="ECO:0000313" key="8">
    <source>
        <dbReference type="EMBL" id="SMG47009.1"/>
    </source>
</evidence>
<evidence type="ECO:0000256" key="6">
    <source>
        <dbReference type="SAM" id="Phobius"/>
    </source>
</evidence>
<dbReference type="AlphaFoldDB" id="A0A1X7L1K5"/>
<comment type="subcellular location">
    <subcellularLocation>
        <location evidence="1">Cell membrane</location>
        <topology evidence="1">Multi-pass membrane protein</topology>
    </subcellularLocation>
</comment>
<feature type="transmembrane region" description="Helical" evidence="6">
    <location>
        <begin position="257"/>
        <end position="278"/>
    </location>
</feature>
<dbReference type="GO" id="GO:0005886">
    <property type="term" value="C:plasma membrane"/>
    <property type="evidence" value="ECO:0007669"/>
    <property type="project" value="UniProtKB-SubCell"/>
</dbReference>
<feature type="transmembrane region" description="Helical" evidence="6">
    <location>
        <begin position="409"/>
        <end position="430"/>
    </location>
</feature>
<feature type="transmembrane region" description="Helical" evidence="6">
    <location>
        <begin position="233"/>
        <end position="251"/>
    </location>
</feature>
<evidence type="ECO:0000256" key="3">
    <source>
        <dbReference type="ARBA" id="ARBA00022692"/>
    </source>
</evidence>
<dbReference type="Pfam" id="PF03553">
    <property type="entry name" value="Na_H_antiporter"/>
    <property type="match status" value="1"/>
</dbReference>
<feature type="transmembrane region" description="Helical" evidence="6">
    <location>
        <begin position="329"/>
        <end position="351"/>
    </location>
</feature>
<keyword evidence="5 6" id="KW-0472">Membrane</keyword>
<feature type="transmembrane region" description="Helical" evidence="6">
    <location>
        <begin position="12"/>
        <end position="37"/>
    </location>
</feature>
<keyword evidence="2" id="KW-1003">Cell membrane</keyword>
<dbReference type="OrthoDB" id="1837at2"/>
<gene>
    <name evidence="8" type="ORF">SAMN06275492_1418</name>
</gene>
<feature type="domain" description="Na+/H+ antiporter NhaC-like C-terminal" evidence="7">
    <location>
        <begin position="11"/>
        <end position="157"/>
    </location>
</feature>
<proteinExistence type="predicted"/>
<protein>
    <submittedName>
        <fullName evidence="8">H+/gluconate symporter</fullName>
    </submittedName>
</protein>
<dbReference type="STRING" id="561720.SAMN06275492_1418"/>
<organism evidence="8 9">
    <name type="scientific">Dethiosulfovibrio salsuginis</name>
    <dbReference type="NCBI Taxonomy" id="561720"/>
    <lineage>
        <taxon>Bacteria</taxon>
        <taxon>Thermotogati</taxon>
        <taxon>Synergistota</taxon>
        <taxon>Synergistia</taxon>
        <taxon>Synergistales</taxon>
        <taxon>Dethiosulfovibrionaceae</taxon>
        <taxon>Dethiosulfovibrio</taxon>
    </lineage>
</organism>
<feature type="transmembrane region" description="Helical" evidence="6">
    <location>
        <begin position="101"/>
        <end position="126"/>
    </location>
</feature>
<keyword evidence="3 6" id="KW-0812">Transmembrane</keyword>
<name>A0A1X7L1K5_9BACT</name>
<reference evidence="9" key="1">
    <citation type="submission" date="2017-04" db="EMBL/GenBank/DDBJ databases">
        <authorList>
            <person name="Varghese N."/>
            <person name="Submissions S."/>
        </authorList>
    </citation>
    <scope>NUCLEOTIDE SEQUENCE [LARGE SCALE GENOMIC DNA]</scope>
    <source>
        <strain evidence="9">USBA 82</strain>
    </source>
</reference>
<dbReference type="EMBL" id="FXBB01000041">
    <property type="protein sequence ID" value="SMG47009.1"/>
    <property type="molecule type" value="Genomic_DNA"/>
</dbReference>
<evidence type="ECO:0000259" key="7">
    <source>
        <dbReference type="Pfam" id="PF03553"/>
    </source>
</evidence>
<dbReference type="Proteomes" id="UP000193355">
    <property type="component" value="Unassembled WGS sequence"/>
</dbReference>
<keyword evidence="9" id="KW-1185">Reference proteome</keyword>
<keyword evidence="4 6" id="KW-1133">Transmembrane helix</keyword>
<evidence type="ECO:0000256" key="2">
    <source>
        <dbReference type="ARBA" id="ARBA00022475"/>
    </source>
</evidence>
<evidence type="ECO:0000256" key="4">
    <source>
        <dbReference type="ARBA" id="ARBA00022989"/>
    </source>
</evidence>
<evidence type="ECO:0000256" key="1">
    <source>
        <dbReference type="ARBA" id="ARBA00004651"/>
    </source>
</evidence>
<feature type="transmembrane region" description="Helical" evidence="6">
    <location>
        <begin position="58"/>
        <end position="76"/>
    </location>
</feature>
<evidence type="ECO:0000256" key="5">
    <source>
        <dbReference type="ARBA" id="ARBA00023136"/>
    </source>
</evidence>
<evidence type="ECO:0000313" key="9">
    <source>
        <dbReference type="Proteomes" id="UP000193355"/>
    </source>
</evidence>
<feature type="transmembrane region" description="Helical" evidence="6">
    <location>
        <begin position="290"/>
        <end position="309"/>
    </location>
</feature>
<sequence>MEQGSLLGLIPLAVYIILCFTRFGQIFAVIAGMLVAAAIGHHGIMDIAAAVRGGLGSFLGYIGMIILLGAGLGQVLKRTGVVRHLVFMVTERWNINSQNRAFLVVMSCSVIIVSLLGTMAGGNAILAPILIPIAAAVGVTPNAMAVLLHGAGASGLFLGPFTPPMVALMEFTGLSYPQVLLNAGLPVSIIMWLVTFFWARRVQKASTGKNRYSEEDIAKENADWKPDASVRRATLVFLVTMFTMVGYGIVIEGGSTFVVAIMLVTAALTGVAANLDPVEIIDSICDGAKNFIWLFFFFVLLDPFINFIQETGAFQALAALLEPMVQDGGTVGFIAFSTMVGIFGVPGAAVAQAEVLNKMFLPLVQSLNIPMTLWVAVLLIGSQMTSFAIPEGDMQGQMGLARSSDLKSVLCNGWLIVLCTTMYVIIRAMIMVM</sequence>
<dbReference type="InterPro" id="IPR018461">
    <property type="entry name" value="Na/H_Antiport_NhaC-like_C"/>
</dbReference>
<accession>A0A1X7L1K5</accession>